<dbReference type="EMBL" id="JAAGMN010000649">
    <property type="protein sequence ID" value="NEE06121.1"/>
    <property type="molecule type" value="Genomic_DNA"/>
</dbReference>
<keyword evidence="1" id="KW-0812">Transmembrane</keyword>
<feature type="non-terminal residue" evidence="3">
    <location>
        <position position="189"/>
    </location>
</feature>
<protein>
    <submittedName>
        <fullName evidence="3">APC family permease</fullName>
    </submittedName>
</protein>
<feature type="transmembrane region" description="Helical" evidence="1">
    <location>
        <begin position="155"/>
        <end position="179"/>
    </location>
</feature>
<feature type="transmembrane region" description="Helical" evidence="1">
    <location>
        <begin position="121"/>
        <end position="143"/>
    </location>
</feature>
<organism evidence="3">
    <name type="scientific">Streptomyces sp. SID7499</name>
    <dbReference type="NCBI Taxonomy" id="2706086"/>
    <lineage>
        <taxon>Bacteria</taxon>
        <taxon>Bacillati</taxon>
        <taxon>Actinomycetota</taxon>
        <taxon>Actinomycetes</taxon>
        <taxon>Kitasatosporales</taxon>
        <taxon>Streptomycetaceae</taxon>
        <taxon>Streptomyces</taxon>
    </lineage>
</organism>
<keyword evidence="1" id="KW-1133">Transmembrane helix</keyword>
<proteinExistence type="predicted"/>
<feature type="signal peptide" evidence="2">
    <location>
        <begin position="1"/>
        <end position="19"/>
    </location>
</feature>
<evidence type="ECO:0000256" key="1">
    <source>
        <dbReference type="SAM" id="Phobius"/>
    </source>
</evidence>
<gene>
    <name evidence="3" type="ORF">G3M58_06705</name>
</gene>
<dbReference type="Gene3D" id="1.20.1740.10">
    <property type="entry name" value="Amino acid/polyamine transporter I"/>
    <property type="match status" value="1"/>
</dbReference>
<comment type="caution">
    <text evidence="3">The sequence shown here is derived from an EMBL/GenBank/DDBJ whole genome shotgun (WGS) entry which is preliminary data.</text>
</comment>
<reference evidence="3" key="1">
    <citation type="submission" date="2020-01" db="EMBL/GenBank/DDBJ databases">
        <title>Insect and environment-associated Actinomycetes.</title>
        <authorList>
            <person name="Currrie C."/>
            <person name="Chevrette M."/>
            <person name="Carlson C."/>
            <person name="Stubbendieck R."/>
            <person name="Wendt-Pienkowski E."/>
        </authorList>
    </citation>
    <scope>NUCLEOTIDE SEQUENCE</scope>
    <source>
        <strain evidence="3">SID7499</strain>
    </source>
</reference>
<sequence>PVMGPGLGVLLFLAVLASAAASLQTTFIPVARTVLAMSAYEAMPASYAKVHPRFRTPGRATITAGIGTGAFYTVMTLVSEHVLVDTIYALGLMICFYYALTAFACAWYFRTELTRSARDLVFKGLFPLLGGTLLAAVFAKTLYDMWDPAYGSGSSVFGVGSVFVIGVGLLLLGVVLMVVMERRSPAFFR</sequence>
<evidence type="ECO:0000256" key="2">
    <source>
        <dbReference type="SAM" id="SignalP"/>
    </source>
</evidence>
<feature type="non-terminal residue" evidence="3">
    <location>
        <position position="1"/>
    </location>
</feature>
<accession>A0A6G3WKX2</accession>
<name>A0A6G3WKX2_9ACTN</name>
<feature type="transmembrane region" description="Helical" evidence="1">
    <location>
        <begin position="87"/>
        <end position="109"/>
    </location>
</feature>
<feature type="chain" id="PRO_5038882652" evidence="2">
    <location>
        <begin position="20"/>
        <end position="189"/>
    </location>
</feature>
<dbReference type="AlphaFoldDB" id="A0A6G3WKX2"/>
<keyword evidence="2" id="KW-0732">Signal</keyword>
<evidence type="ECO:0000313" key="3">
    <source>
        <dbReference type="EMBL" id="NEE06121.1"/>
    </source>
</evidence>
<keyword evidence="1" id="KW-0472">Membrane</keyword>